<dbReference type="Proteomes" id="UP001149142">
    <property type="component" value="Unassembled WGS sequence"/>
</dbReference>
<feature type="transmembrane region" description="Helical" evidence="1">
    <location>
        <begin position="163"/>
        <end position="182"/>
    </location>
</feature>
<evidence type="ECO:0000256" key="1">
    <source>
        <dbReference type="SAM" id="Phobius"/>
    </source>
</evidence>
<comment type="caution">
    <text evidence="2">The sequence shown here is derived from an EMBL/GenBank/DDBJ whole genome shotgun (WGS) entry which is preliminary data.</text>
</comment>
<evidence type="ECO:0000313" key="2">
    <source>
        <dbReference type="EMBL" id="MDA0177377.1"/>
    </source>
</evidence>
<gene>
    <name evidence="2" type="ORF">OOZ35_07740</name>
</gene>
<name>A0ABT4S011_9FLAO</name>
<dbReference type="RefSeq" id="WP_270005432.1">
    <property type="nucleotide sequence ID" value="NZ_JAPFGC010000002.1"/>
</dbReference>
<proteinExistence type="predicted"/>
<organism evidence="2 3">
    <name type="scientific">Mesoflavibacter profundi</name>
    <dbReference type="NCBI Taxonomy" id="2708110"/>
    <lineage>
        <taxon>Bacteria</taxon>
        <taxon>Pseudomonadati</taxon>
        <taxon>Bacteroidota</taxon>
        <taxon>Flavobacteriia</taxon>
        <taxon>Flavobacteriales</taxon>
        <taxon>Flavobacteriaceae</taxon>
        <taxon>Mesoflavibacter</taxon>
    </lineage>
</organism>
<keyword evidence="3" id="KW-1185">Reference proteome</keyword>
<keyword evidence="1" id="KW-1133">Transmembrane helix</keyword>
<keyword evidence="1" id="KW-0812">Transmembrane</keyword>
<evidence type="ECO:0000313" key="3">
    <source>
        <dbReference type="Proteomes" id="UP001149142"/>
    </source>
</evidence>
<dbReference type="EMBL" id="JAPFGC010000002">
    <property type="protein sequence ID" value="MDA0177377.1"/>
    <property type="molecule type" value="Genomic_DNA"/>
</dbReference>
<reference evidence="2" key="1">
    <citation type="submission" date="2022-11" db="EMBL/GenBank/DDBJ databases">
        <title>Refractory cell wall polysaccharides provide important carbon source for microbial heterotrophs in the hadal ocean.</title>
        <authorList>
            <person name="Zhu X."/>
        </authorList>
    </citation>
    <scope>NUCLEOTIDE SEQUENCE</scope>
    <source>
        <strain evidence="2">MTRN7</strain>
    </source>
</reference>
<protein>
    <submittedName>
        <fullName evidence="2">Uncharacterized protein</fullName>
    </submittedName>
</protein>
<sequence>MKYLYILLFLVCGNSISAHEPNEAFFIFSLGENQITVEAELPWSMRNALIDYNPNLETSNSKQDFENTFVSYIRDNLILKNENGLVLEFEKFEELKNNGHSHQNNYLLTFKGNTLEDVTNTIMFNTYENQVNYNTITWFETKFKTSKNKTSFKLNEENKSDLFHYWWLLLLPILIITSIAIFKKTTANKV</sequence>
<keyword evidence="1" id="KW-0472">Membrane</keyword>
<accession>A0ABT4S011</accession>